<reference evidence="2" key="1">
    <citation type="submission" date="2007-08" db="EMBL/GenBank/DDBJ databases">
        <title>Annotation of Burkholderia pseudomallei 1710a.</title>
        <authorList>
            <person name="Harkins D.M."/>
            <person name="DeShazer D."/>
            <person name="Woods D.E."/>
            <person name="Brinkac L.M."/>
            <person name="Brown K.A."/>
            <person name="Hung G.C."/>
            <person name="Tuanyok A."/>
            <person name="Zhang B."/>
            <person name="Nierman W.C."/>
        </authorList>
    </citation>
    <scope>NUCLEOTIDE SEQUENCE [LARGE SCALE GENOMIC DNA]</scope>
    <source>
        <strain evidence="2">1710a</strain>
    </source>
</reference>
<dbReference type="HOGENOM" id="CLU_3197123_0_0_4"/>
<protein>
    <submittedName>
        <fullName evidence="1">Uncharacterized protein</fullName>
    </submittedName>
</protein>
<reference evidence="1 2" key="2">
    <citation type="submission" date="2009-05" db="EMBL/GenBank/DDBJ databases">
        <authorList>
            <person name="Harkins D.M."/>
            <person name="DeShazer D."/>
            <person name="Woods D.E."/>
            <person name="Brinkac L.M."/>
            <person name="Brown K.A."/>
            <person name="Hung G.C."/>
            <person name="Tuanyok A."/>
            <person name="Zhang B."/>
            <person name="Nierman W.C."/>
        </authorList>
    </citation>
    <scope>NUCLEOTIDE SEQUENCE [LARGE SCALE GENOMIC DNA]</scope>
    <source>
        <strain evidence="1 2">1710a</strain>
    </source>
</reference>
<evidence type="ECO:0000313" key="1">
    <source>
        <dbReference type="EMBL" id="EET09947.1"/>
    </source>
</evidence>
<dbReference type="EMBL" id="CM000832">
    <property type="protein sequence ID" value="EET09947.1"/>
    <property type="molecule type" value="Genomic_DNA"/>
</dbReference>
<evidence type="ECO:0000313" key="2">
    <source>
        <dbReference type="Proteomes" id="UP000001812"/>
    </source>
</evidence>
<sequence length="45" mass="4843">MTERPLAAPSRTPVAFAGSGGRLTGALPLRPFVAMRRPRPKRAAR</sequence>
<gene>
    <name evidence="1" type="ORF">BURPS1710A_3617</name>
</gene>
<organism evidence="1 2">
    <name type="scientific">Burkholderia pseudomallei 1710a</name>
    <dbReference type="NCBI Taxonomy" id="320371"/>
    <lineage>
        <taxon>Bacteria</taxon>
        <taxon>Pseudomonadati</taxon>
        <taxon>Pseudomonadota</taxon>
        <taxon>Betaproteobacteria</taxon>
        <taxon>Burkholderiales</taxon>
        <taxon>Burkholderiaceae</taxon>
        <taxon>Burkholderia</taxon>
        <taxon>pseudomallei group</taxon>
    </lineage>
</organism>
<name>A0A0E1WJZ2_BURPE</name>
<dbReference type="Proteomes" id="UP000001812">
    <property type="component" value="Chromosome I"/>
</dbReference>
<accession>A0A0E1WJZ2</accession>
<dbReference type="AlphaFoldDB" id="A0A0E1WJZ2"/>
<proteinExistence type="predicted"/>